<organism evidence="1 2">
    <name type="scientific">Caerostris extrusa</name>
    <name type="common">Bark spider</name>
    <name type="synonym">Caerostris bankana</name>
    <dbReference type="NCBI Taxonomy" id="172846"/>
    <lineage>
        <taxon>Eukaryota</taxon>
        <taxon>Metazoa</taxon>
        <taxon>Ecdysozoa</taxon>
        <taxon>Arthropoda</taxon>
        <taxon>Chelicerata</taxon>
        <taxon>Arachnida</taxon>
        <taxon>Araneae</taxon>
        <taxon>Araneomorphae</taxon>
        <taxon>Entelegynae</taxon>
        <taxon>Araneoidea</taxon>
        <taxon>Araneidae</taxon>
        <taxon>Caerostris</taxon>
    </lineage>
</organism>
<gene>
    <name evidence="1" type="ORF">CEXT_161741</name>
</gene>
<dbReference type="EMBL" id="BPLR01008239">
    <property type="protein sequence ID" value="GIY23154.1"/>
    <property type="molecule type" value="Genomic_DNA"/>
</dbReference>
<evidence type="ECO:0000313" key="2">
    <source>
        <dbReference type="Proteomes" id="UP001054945"/>
    </source>
</evidence>
<comment type="caution">
    <text evidence="1">The sequence shown here is derived from an EMBL/GenBank/DDBJ whole genome shotgun (WGS) entry which is preliminary data.</text>
</comment>
<keyword evidence="2" id="KW-1185">Reference proteome</keyword>
<name>A0AAV4RR63_CAEEX</name>
<accession>A0AAV4RR63</accession>
<reference evidence="1 2" key="1">
    <citation type="submission" date="2021-06" db="EMBL/GenBank/DDBJ databases">
        <title>Caerostris extrusa draft genome.</title>
        <authorList>
            <person name="Kono N."/>
            <person name="Arakawa K."/>
        </authorList>
    </citation>
    <scope>NUCLEOTIDE SEQUENCE [LARGE SCALE GENOMIC DNA]</scope>
</reference>
<sequence>MEIPSEVKAKDQKEIKMRGLFTAKKNLLLLIHDLALIQKRFSFRKIQFPSAVNEKKKFSRPRTLLLPKEEF</sequence>
<evidence type="ECO:0000313" key="1">
    <source>
        <dbReference type="EMBL" id="GIY23154.1"/>
    </source>
</evidence>
<dbReference type="Proteomes" id="UP001054945">
    <property type="component" value="Unassembled WGS sequence"/>
</dbReference>
<proteinExistence type="predicted"/>
<dbReference type="AlphaFoldDB" id="A0AAV4RR63"/>
<protein>
    <submittedName>
        <fullName evidence="1">Uncharacterized protein</fullName>
    </submittedName>
</protein>